<feature type="non-terminal residue" evidence="1">
    <location>
        <position position="26"/>
    </location>
</feature>
<evidence type="ECO:0000313" key="1">
    <source>
        <dbReference type="EMBL" id="OMP01675.1"/>
    </source>
</evidence>
<organism evidence="1 2">
    <name type="scientific">Corchorus capsularis</name>
    <name type="common">Jute</name>
    <dbReference type="NCBI Taxonomy" id="210143"/>
    <lineage>
        <taxon>Eukaryota</taxon>
        <taxon>Viridiplantae</taxon>
        <taxon>Streptophyta</taxon>
        <taxon>Embryophyta</taxon>
        <taxon>Tracheophyta</taxon>
        <taxon>Spermatophyta</taxon>
        <taxon>Magnoliopsida</taxon>
        <taxon>eudicotyledons</taxon>
        <taxon>Gunneridae</taxon>
        <taxon>Pentapetalae</taxon>
        <taxon>rosids</taxon>
        <taxon>malvids</taxon>
        <taxon>Malvales</taxon>
        <taxon>Malvaceae</taxon>
        <taxon>Grewioideae</taxon>
        <taxon>Apeibeae</taxon>
        <taxon>Corchorus</taxon>
    </lineage>
</organism>
<protein>
    <submittedName>
        <fullName evidence="1">Uncharacterized protein</fullName>
    </submittedName>
</protein>
<dbReference type="Proteomes" id="UP000188268">
    <property type="component" value="Unassembled WGS sequence"/>
</dbReference>
<name>A0A1R3K3L0_COCAP</name>
<reference evidence="1 2" key="1">
    <citation type="submission" date="2013-09" db="EMBL/GenBank/DDBJ databases">
        <title>Corchorus capsularis genome sequencing.</title>
        <authorList>
            <person name="Alam M."/>
            <person name="Haque M.S."/>
            <person name="Islam M.S."/>
            <person name="Emdad E.M."/>
            <person name="Islam M.M."/>
            <person name="Ahmed B."/>
            <person name="Halim A."/>
            <person name="Hossen Q.M.M."/>
            <person name="Hossain M.Z."/>
            <person name="Ahmed R."/>
            <person name="Khan M.M."/>
            <person name="Islam R."/>
            <person name="Rashid M.M."/>
            <person name="Khan S.A."/>
            <person name="Rahman M.S."/>
            <person name="Alam M."/>
        </authorList>
    </citation>
    <scope>NUCLEOTIDE SEQUENCE [LARGE SCALE GENOMIC DNA]</scope>
    <source>
        <strain evidence="2">cv. CVL-1</strain>
        <tissue evidence="1">Whole seedling</tissue>
    </source>
</reference>
<dbReference type="EMBL" id="AWWV01006372">
    <property type="protein sequence ID" value="OMP01675.1"/>
    <property type="molecule type" value="Genomic_DNA"/>
</dbReference>
<gene>
    <name evidence="1" type="ORF">CCACVL1_03038</name>
</gene>
<accession>A0A1R3K3L0</accession>
<proteinExistence type="predicted"/>
<dbReference type="AlphaFoldDB" id="A0A1R3K3L0"/>
<evidence type="ECO:0000313" key="2">
    <source>
        <dbReference type="Proteomes" id="UP000188268"/>
    </source>
</evidence>
<comment type="caution">
    <text evidence="1">The sequence shown here is derived from an EMBL/GenBank/DDBJ whole genome shotgun (WGS) entry which is preliminary data.</text>
</comment>
<sequence>MGQELTQRVGKEVADEWRKFSLIKDK</sequence>
<keyword evidence="2" id="KW-1185">Reference proteome</keyword>
<dbReference type="Gramene" id="OMP01675">
    <property type="protein sequence ID" value="OMP01675"/>
    <property type="gene ID" value="CCACVL1_03038"/>
</dbReference>